<protein>
    <recommendedName>
        <fullName evidence="6">Aspartate--tRNA(Asp/Asn) ligase</fullName>
        <ecNumber evidence="6">6.1.1.23</ecNumber>
    </recommendedName>
    <alternativeName>
        <fullName evidence="6">Aspartyl-tRNA synthetase</fullName>
        <shortName evidence="6">AspRS</shortName>
    </alternativeName>
    <alternativeName>
        <fullName evidence="6">Non-discriminating aspartyl-tRNA synthetase</fullName>
        <shortName evidence="6">ND-AspRS</shortName>
    </alternativeName>
</protein>
<feature type="binding site" evidence="6">
    <location>
        <begin position="408"/>
        <end position="411"/>
    </location>
    <ligand>
        <name>ATP</name>
        <dbReference type="ChEBI" id="CHEBI:30616"/>
    </ligand>
</feature>
<evidence type="ECO:0000313" key="8">
    <source>
        <dbReference type="EMBL" id="TSC92486.1"/>
    </source>
</evidence>
<evidence type="ECO:0000313" key="9">
    <source>
        <dbReference type="Proteomes" id="UP000315689"/>
    </source>
</evidence>
<dbReference type="InterPro" id="IPR004524">
    <property type="entry name" value="Asp-tRNA-ligase_1"/>
</dbReference>
<dbReference type="EC" id="6.1.1.23" evidence="6"/>
<feature type="binding site" evidence="6">
    <location>
        <position position="363"/>
    </location>
    <ligand>
        <name>L-aspartate</name>
        <dbReference type="ChEBI" id="CHEBI:29991"/>
    </ligand>
</feature>
<dbReference type="CDD" id="cd04317">
    <property type="entry name" value="EcAspRS_like_N"/>
    <property type="match status" value="1"/>
</dbReference>
<evidence type="ECO:0000259" key="7">
    <source>
        <dbReference type="PROSITE" id="PS50862"/>
    </source>
</evidence>
<feature type="binding site" evidence="6">
    <location>
        <position position="169"/>
    </location>
    <ligand>
        <name>L-aspartate</name>
        <dbReference type="ChEBI" id="CHEBI:29991"/>
    </ligand>
</feature>
<feature type="domain" description="Aminoacyl-transfer RNA synthetases class-II family profile" evidence="7">
    <location>
        <begin position="142"/>
        <end position="442"/>
    </location>
</feature>
<feature type="region of interest" description="Aspartate" evidence="6">
    <location>
        <begin position="193"/>
        <end position="196"/>
    </location>
</feature>
<comment type="subunit">
    <text evidence="6">Homodimer.</text>
</comment>
<dbReference type="AlphaFoldDB" id="A0A554LHZ6"/>
<keyword evidence="4 6" id="KW-0648">Protein biosynthesis</keyword>
<feature type="binding site" evidence="6">
    <location>
        <position position="356"/>
    </location>
    <ligand>
        <name>ATP</name>
        <dbReference type="ChEBI" id="CHEBI:30616"/>
    </ligand>
</feature>
<dbReference type="GO" id="GO:0006422">
    <property type="term" value="P:aspartyl-tRNA aminoacylation"/>
    <property type="evidence" value="ECO:0007669"/>
    <property type="project" value="UniProtKB-UniRule"/>
</dbReference>
<name>A0A554LHZ6_9BACT</name>
<reference evidence="8 9" key="1">
    <citation type="submission" date="2017-07" db="EMBL/GenBank/DDBJ databases">
        <title>Mechanisms for carbon and nitrogen cycling indicate functional differentiation within the Candidate Phyla Radiation.</title>
        <authorList>
            <person name="Danczak R.E."/>
            <person name="Johnston M.D."/>
            <person name="Kenah C."/>
            <person name="Slattery M."/>
            <person name="Wrighton K.C."/>
            <person name="Wilkins M.J."/>
        </authorList>
    </citation>
    <scope>NUCLEOTIDE SEQUENCE [LARGE SCALE GENOMIC DNA]</scope>
    <source>
        <strain evidence="8">Licking1014_7</strain>
    </source>
</reference>
<dbReference type="Pfam" id="PF00152">
    <property type="entry name" value="tRNA-synt_2"/>
    <property type="match status" value="1"/>
</dbReference>
<evidence type="ECO:0000256" key="2">
    <source>
        <dbReference type="ARBA" id="ARBA00022741"/>
    </source>
</evidence>
<dbReference type="Gene3D" id="2.40.50.140">
    <property type="entry name" value="Nucleic acid-binding proteins"/>
    <property type="match status" value="1"/>
</dbReference>
<keyword evidence="3 6" id="KW-0067">ATP-binding</keyword>
<dbReference type="InterPro" id="IPR006195">
    <property type="entry name" value="aa-tRNA-synth_II"/>
</dbReference>
<evidence type="ECO:0000256" key="6">
    <source>
        <dbReference type="HAMAP-Rule" id="MF_00044"/>
    </source>
</evidence>
<dbReference type="GO" id="GO:0005524">
    <property type="term" value="F:ATP binding"/>
    <property type="evidence" value="ECO:0007669"/>
    <property type="project" value="UniProtKB-UniRule"/>
</dbReference>
<dbReference type="InterPro" id="IPR004365">
    <property type="entry name" value="NA-bd_OB_tRNA"/>
</dbReference>
<dbReference type="Pfam" id="PF01336">
    <property type="entry name" value="tRNA_anti-codon"/>
    <property type="match status" value="1"/>
</dbReference>
<dbReference type="SUPFAM" id="SSF55681">
    <property type="entry name" value="Class II aaRS and biotin synthetases"/>
    <property type="match status" value="1"/>
</dbReference>
<dbReference type="CDD" id="cd00777">
    <property type="entry name" value="AspRS_core"/>
    <property type="match status" value="1"/>
</dbReference>
<dbReference type="SUPFAM" id="SSF50249">
    <property type="entry name" value="Nucleic acid-binding proteins"/>
    <property type="match status" value="1"/>
</dbReference>
<comment type="caution">
    <text evidence="8">The sequence shown here is derived from an EMBL/GenBank/DDBJ whole genome shotgun (WGS) entry which is preliminary data.</text>
</comment>
<feature type="site" description="Important for tRNA non-discrimination" evidence="6">
    <location>
        <position position="25"/>
    </location>
</feature>
<dbReference type="NCBIfam" id="TIGR00459">
    <property type="entry name" value="aspS_bact"/>
    <property type="match status" value="1"/>
</dbReference>
<feature type="binding site" evidence="6">
    <location>
        <position position="224"/>
    </location>
    <ligand>
        <name>ATP</name>
        <dbReference type="ChEBI" id="CHEBI:30616"/>
    </ligand>
</feature>
<dbReference type="HAMAP" id="MF_00044">
    <property type="entry name" value="Asp_tRNA_synth_type1"/>
    <property type="match status" value="1"/>
</dbReference>
<keyword evidence="1 6" id="KW-0436">Ligase</keyword>
<comment type="subcellular location">
    <subcellularLocation>
        <location evidence="6">Cytoplasm</location>
    </subcellularLocation>
</comment>
<keyword evidence="5 6" id="KW-0030">Aminoacyl-tRNA synthetase</keyword>
<comment type="catalytic activity">
    <reaction evidence="6">
        <text>tRNA(Asx) + L-aspartate + ATP = L-aspartyl-tRNA(Asx) + AMP + diphosphate</text>
        <dbReference type="Rhea" id="RHEA:18349"/>
        <dbReference type="Rhea" id="RHEA-COMP:9710"/>
        <dbReference type="Rhea" id="RHEA-COMP:9711"/>
        <dbReference type="ChEBI" id="CHEBI:29991"/>
        <dbReference type="ChEBI" id="CHEBI:30616"/>
        <dbReference type="ChEBI" id="CHEBI:33019"/>
        <dbReference type="ChEBI" id="CHEBI:78442"/>
        <dbReference type="ChEBI" id="CHEBI:78516"/>
        <dbReference type="ChEBI" id="CHEBI:456215"/>
        <dbReference type="EC" id="6.1.1.23"/>
    </reaction>
</comment>
<dbReference type="PANTHER" id="PTHR22594">
    <property type="entry name" value="ASPARTYL/LYSYL-TRNA SYNTHETASE"/>
    <property type="match status" value="1"/>
</dbReference>
<dbReference type="InterPro" id="IPR047089">
    <property type="entry name" value="Asp-tRNA-ligase_1_N"/>
</dbReference>
<proteinExistence type="inferred from homology"/>
<evidence type="ECO:0000256" key="5">
    <source>
        <dbReference type="ARBA" id="ARBA00023146"/>
    </source>
</evidence>
<dbReference type="InterPro" id="IPR045864">
    <property type="entry name" value="aa-tRNA-synth_II/BPL/LPL"/>
</dbReference>
<comment type="similarity">
    <text evidence="6">Belongs to the class-II aminoacyl-tRNA synthetase family. Type 1 subfamily.</text>
</comment>
<dbReference type="EMBL" id="VMGK01000024">
    <property type="protein sequence ID" value="TSC92486.1"/>
    <property type="molecule type" value="Genomic_DNA"/>
</dbReference>
<keyword evidence="2 6" id="KW-0547">Nucleotide-binding</keyword>
<evidence type="ECO:0000256" key="1">
    <source>
        <dbReference type="ARBA" id="ARBA00022598"/>
    </source>
</evidence>
<dbReference type="GO" id="GO:0050560">
    <property type="term" value="F:aspartate-tRNA(Asn) ligase activity"/>
    <property type="evidence" value="ECO:0007669"/>
    <property type="project" value="UniProtKB-EC"/>
</dbReference>
<dbReference type="GO" id="GO:0005737">
    <property type="term" value="C:cytoplasm"/>
    <property type="evidence" value="ECO:0007669"/>
    <property type="project" value="UniProtKB-SubCell"/>
</dbReference>
<evidence type="ECO:0000256" key="4">
    <source>
        <dbReference type="ARBA" id="ARBA00022917"/>
    </source>
</evidence>
<dbReference type="InterPro" id="IPR047090">
    <property type="entry name" value="AspRS_core"/>
</dbReference>
<dbReference type="InterPro" id="IPR012340">
    <property type="entry name" value="NA-bd_OB-fold"/>
</dbReference>
<feature type="binding site" evidence="6">
    <location>
        <position position="215"/>
    </location>
    <ligand>
        <name>L-aspartate</name>
        <dbReference type="ChEBI" id="CHEBI:29991"/>
    </ligand>
</feature>
<dbReference type="InterPro" id="IPR004364">
    <property type="entry name" value="Aa-tRNA-synt_II"/>
</dbReference>
<feature type="binding site" evidence="6">
    <location>
        <begin position="215"/>
        <end position="217"/>
    </location>
    <ligand>
        <name>ATP</name>
        <dbReference type="ChEBI" id="CHEBI:30616"/>
    </ligand>
</feature>
<organism evidence="8 9">
    <name type="scientific">Candidatus Berkelbacteria bacterium Licking1014_7</name>
    <dbReference type="NCBI Taxonomy" id="2017147"/>
    <lineage>
        <taxon>Bacteria</taxon>
        <taxon>Candidatus Berkelbacteria</taxon>
    </lineage>
</organism>
<comment type="function">
    <text evidence="6">Aspartyl-tRNA synthetase with relaxed tRNA specificity since it is able to aspartylate not only its cognate tRNA(Asp) but also tRNA(Asn). Reaction proceeds in two steps: L-aspartate is first activated by ATP to form Asp-AMP and then transferred to the acceptor end of tRNA(Asp/Asn).</text>
</comment>
<feature type="binding site" evidence="6">
    <location>
        <position position="321"/>
    </location>
    <ligand>
        <name>L-aspartate</name>
        <dbReference type="ChEBI" id="CHEBI:29991"/>
    </ligand>
</feature>
<evidence type="ECO:0000256" key="3">
    <source>
        <dbReference type="ARBA" id="ARBA00022840"/>
    </source>
</evidence>
<keyword evidence="6" id="KW-0963">Cytoplasm</keyword>
<dbReference type="Gene3D" id="3.30.930.10">
    <property type="entry name" value="Bira Bifunctional Protein, Domain 2"/>
    <property type="match status" value="1"/>
</dbReference>
<dbReference type="PRINTS" id="PR01042">
    <property type="entry name" value="TRNASYNTHASP"/>
</dbReference>
<sequence length="459" mass="53653">MSAETPKFIGKKITISGWAETIRKHKNIIFIDLRDRDGLTQIIIENVNKKSFEVAQSASIEDVLKIEGWVVSRPKGLENKNLASGKIELHCEKIEVLSKSKDLPFEIEQKAKKINEETRLKYRYLDLRSNRMKNNLKNRHLVNQFVRNYLTEQGFWEIETPFLTKSTPEGARDFIVPSRLHKGKFYALPQSPQQYKQLLMVAGIEKYFQIVRCMRDEDQRGDRQPEFTQIDLEMSFIEQKDILSTVEKMIIELVKKNYPNLKIKKIPFEKLTYNEAMAKYKTERPDLRKNKQDKNEMAFAWIVDFPAFEWKEKENRWDAVHHPFTMINPQDINQLEQKDKSKIRALQYDLVLNGFEIGGGSMRIHKPELLSKIFEILGHKPEDIQRKFSHLLEAFSFGVPPHGGLAIGYDRLMMILQQEDNIREVIAFPKTGDGQDPMMVSPSVIDQEQLDELNLKIKS</sequence>
<dbReference type="PANTHER" id="PTHR22594:SF5">
    <property type="entry name" value="ASPARTATE--TRNA LIGASE, MITOCHONDRIAL"/>
    <property type="match status" value="1"/>
</dbReference>
<dbReference type="Proteomes" id="UP000315689">
    <property type="component" value="Unassembled WGS sequence"/>
</dbReference>
<dbReference type="InterPro" id="IPR002312">
    <property type="entry name" value="Asp/Asn-tRNA-synth_IIb"/>
</dbReference>
<accession>A0A554LHZ6</accession>
<gene>
    <name evidence="6" type="primary">aspS</name>
    <name evidence="8" type="ORF">CEN89_665</name>
</gene>
<feature type="site" description="Important for tRNA non-discrimination" evidence="6">
    <location>
        <position position="76"/>
    </location>
</feature>
<dbReference type="PROSITE" id="PS50862">
    <property type="entry name" value="AA_TRNA_LIGASE_II"/>
    <property type="match status" value="1"/>
</dbReference>
<dbReference type="GO" id="GO:0004815">
    <property type="term" value="F:aspartate-tRNA ligase activity"/>
    <property type="evidence" value="ECO:0007669"/>
    <property type="project" value="UniProtKB-UniRule"/>
</dbReference>
<dbReference type="GO" id="GO:0003676">
    <property type="term" value="F:nucleic acid binding"/>
    <property type="evidence" value="ECO:0007669"/>
    <property type="project" value="InterPro"/>
</dbReference>